<keyword evidence="7 10" id="KW-1133">Transmembrane helix</keyword>
<evidence type="ECO:0000256" key="2">
    <source>
        <dbReference type="ARBA" id="ARBA00009829"/>
    </source>
</evidence>
<evidence type="ECO:0000256" key="8">
    <source>
        <dbReference type="ARBA" id="ARBA00023136"/>
    </source>
</evidence>
<keyword evidence="6" id="KW-0256">Endoplasmic reticulum</keyword>
<evidence type="ECO:0000256" key="5">
    <source>
        <dbReference type="ARBA" id="ARBA00022786"/>
    </source>
</evidence>
<evidence type="ECO:0000313" key="11">
    <source>
        <dbReference type="EMBL" id="CAE1318863.1"/>
    </source>
</evidence>
<keyword evidence="12" id="KW-1185">Reference proteome</keyword>
<dbReference type="InterPro" id="IPR036390">
    <property type="entry name" value="WH_DNA-bd_sf"/>
</dbReference>
<dbReference type="InterPro" id="IPR036388">
    <property type="entry name" value="WH-like_DNA-bd_sf"/>
</dbReference>
<dbReference type="PANTHER" id="PTHR48176:SF1">
    <property type="entry name" value="DDRGK DOMAIN-CONTAINING PROTEIN 1"/>
    <property type="match status" value="1"/>
</dbReference>
<keyword evidence="5" id="KW-0833">Ubl conjugation pathway</keyword>
<evidence type="ECO:0000256" key="3">
    <source>
        <dbReference type="ARBA" id="ARBA00018218"/>
    </source>
</evidence>
<sequence length="362" mass="42615">MENGSDREFFNTPSCVVAIPPFFFPATPVQFVKMASHEKVDSSWSRETVYFVLATLLVLAILIITLIQRWQSRRQPSTVAHEEESTVRRRMPDPVTREDLPTGARHRQARRRMQIERDSDEETPVASQRHEDDDDDEEEDIYDKIAMPEGKVGTKKLRKLQEKAEKRAMREQLEREREEKKEQAAALEEKRKKDEERQKIEEAAREEEERKRKEEEEQREHEEYLKLKEEFTIDEEGEQEENTDLNSESLLNQFINYIKELKVVMLEDLAIHFKIKTQDTIDRINTLLNEGKLTGVMDDRGKFIYITREEMEAIAKYIRQRGRISVSDLAKSSNTLINLNPDNELAQRRLLTAAAAFFPFQK</sequence>
<proteinExistence type="inferred from homology"/>
<evidence type="ECO:0000256" key="6">
    <source>
        <dbReference type="ARBA" id="ARBA00022824"/>
    </source>
</evidence>
<keyword evidence="8 10" id="KW-0472">Membrane</keyword>
<dbReference type="AlphaFoldDB" id="A0A812E9Z9"/>
<dbReference type="EMBL" id="CAHIKZ030005070">
    <property type="protein sequence ID" value="CAE1318863.1"/>
    <property type="molecule type" value="Genomic_DNA"/>
</dbReference>
<organism evidence="11 12">
    <name type="scientific">Acanthosepion pharaonis</name>
    <name type="common">Pharaoh cuttlefish</name>
    <name type="synonym">Sepia pharaonis</name>
    <dbReference type="NCBI Taxonomy" id="158019"/>
    <lineage>
        <taxon>Eukaryota</taxon>
        <taxon>Metazoa</taxon>
        <taxon>Spiralia</taxon>
        <taxon>Lophotrochozoa</taxon>
        <taxon>Mollusca</taxon>
        <taxon>Cephalopoda</taxon>
        <taxon>Coleoidea</taxon>
        <taxon>Decapodiformes</taxon>
        <taxon>Sepiida</taxon>
        <taxon>Sepiina</taxon>
        <taxon>Sepiidae</taxon>
        <taxon>Acanthosepion</taxon>
    </lineage>
</organism>
<dbReference type="PANTHER" id="PTHR48176">
    <property type="entry name" value="DDRGK DOMAIN-CONTAINING PROTEIN 1"/>
    <property type="match status" value="1"/>
</dbReference>
<feature type="transmembrane region" description="Helical" evidence="10">
    <location>
        <begin position="48"/>
        <end position="67"/>
    </location>
</feature>
<comment type="subcellular location">
    <subcellularLocation>
        <location evidence="1">Endoplasmic reticulum membrane</location>
        <topology evidence="1">Single-pass membrane protein</topology>
    </subcellularLocation>
</comment>
<dbReference type="Pfam" id="PF09756">
    <property type="entry name" value="DDRGK"/>
    <property type="match status" value="1"/>
</dbReference>
<evidence type="ECO:0000256" key="1">
    <source>
        <dbReference type="ARBA" id="ARBA00004389"/>
    </source>
</evidence>
<feature type="compositionally biased region" description="Acidic residues" evidence="9">
    <location>
        <begin position="232"/>
        <end position="243"/>
    </location>
</feature>
<dbReference type="GO" id="GO:0005789">
    <property type="term" value="C:endoplasmic reticulum membrane"/>
    <property type="evidence" value="ECO:0007669"/>
    <property type="project" value="UniProtKB-SubCell"/>
</dbReference>
<dbReference type="SMART" id="SM01128">
    <property type="entry name" value="DDRGK"/>
    <property type="match status" value="1"/>
</dbReference>
<evidence type="ECO:0000256" key="4">
    <source>
        <dbReference type="ARBA" id="ARBA00022692"/>
    </source>
</evidence>
<dbReference type="FunFam" id="1.10.10.10:FF:000143">
    <property type="entry name" value="DDRGK domain-containing protein 1"/>
    <property type="match status" value="1"/>
</dbReference>
<reference evidence="11" key="1">
    <citation type="submission" date="2021-01" db="EMBL/GenBank/DDBJ databases">
        <authorList>
            <person name="Li R."/>
            <person name="Bekaert M."/>
        </authorList>
    </citation>
    <scope>NUCLEOTIDE SEQUENCE</scope>
    <source>
        <strain evidence="11">Farmed</strain>
    </source>
</reference>
<evidence type="ECO:0000256" key="9">
    <source>
        <dbReference type="SAM" id="MobiDB-lite"/>
    </source>
</evidence>
<comment type="similarity">
    <text evidence="2">Belongs to the DDRGK1 family.</text>
</comment>
<accession>A0A812E9Z9</accession>
<name>A0A812E9Z9_ACAPH</name>
<comment type="caution">
    <text evidence="11">The sequence shown here is derived from an EMBL/GenBank/DDBJ whole genome shotgun (WGS) entry which is preliminary data.</text>
</comment>
<evidence type="ECO:0000256" key="7">
    <source>
        <dbReference type="ARBA" id="ARBA00022989"/>
    </source>
</evidence>
<dbReference type="GO" id="GO:0044389">
    <property type="term" value="F:ubiquitin-like protein ligase binding"/>
    <property type="evidence" value="ECO:0007669"/>
    <property type="project" value="TreeGrafter"/>
</dbReference>
<dbReference type="SUPFAM" id="SSF46785">
    <property type="entry name" value="Winged helix' DNA-binding domain"/>
    <property type="match status" value="1"/>
</dbReference>
<feature type="compositionally biased region" description="Basic and acidic residues" evidence="9">
    <location>
        <begin position="166"/>
        <end position="231"/>
    </location>
</feature>
<protein>
    <recommendedName>
        <fullName evidence="3">DDRGK domain-containing protein 1</fullName>
    </recommendedName>
</protein>
<keyword evidence="4 10" id="KW-0812">Transmembrane</keyword>
<gene>
    <name evidence="11" type="ORF">SPHA_69309</name>
</gene>
<feature type="region of interest" description="Disordered" evidence="9">
    <location>
        <begin position="166"/>
        <end position="244"/>
    </location>
</feature>
<feature type="compositionally biased region" description="Basic and acidic residues" evidence="9">
    <location>
        <begin position="80"/>
        <end position="100"/>
    </location>
</feature>
<dbReference type="InterPro" id="IPR019153">
    <property type="entry name" value="DDRGK_dom-contain"/>
</dbReference>
<dbReference type="OrthoDB" id="2285710at2759"/>
<dbReference type="Proteomes" id="UP000597762">
    <property type="component" value="Unassembled WGS sequence"/>
</dbReference>
<dbReference type="Gene3D" id="1.10.10.10">
    <property type="entry name" value="Winged helix-like DNA-binding domain superfamily/Winged helix DNA-binding domain"/>
    <property type="match status" value="1"/>
</dbReference>
<evidence type="ECO:0000256" key="10">
    <source>
        <dbReference type="SAM" id="Phobius"/>
    </source>
</evidence>
<evidence type="ECO:0000313" key="12">
    <source>
        <dbReference type="Proteomes" id="UP000597762"/>
    </source>
</evidence>
<dbReference type="InterPro" id="IPR050899">
    <property type="entry name" value="DDRGK_domain-containing"/>
</dbReference>
<feature type="region of interest" description="Disordered" evidence="9">
    <location>
        <begin position="74"/>
        <end position="138"/>
    </location>
</feature>